<dbReference type="Proteomes" id="UP000285376">
    <property type="component" value="Unassembled WGS sequence"/>
</dbReference>
<dbReference type="InterPro" id="IPR023753">
    <property type="entry name" value="FAD/NAD-binding_dom"/>
</dbReference>
<evidence type="ECO:0000256" key="3">
    <source>
        <dbReference type="ARBA" id="ARBA00022827"/>
    </source>
</evidence>
<keyword evidence="4 5" id="KW-0520">NAD</keyword>
<evidence type="ECO:0000256" key="1">
    <source>
        <dbReference type="ARBA" id="ARBA00007532"/>
    </source>
</evidence>
<comment type="caution">
    <text evidence="9">The sequence shown here is derived from an EMBL/GenBank/DDBJ whole genome shotgun (WGS) entry which is preliminary data.</text>
</comment>
<dbReference type="SUPFAM" id="SSF51905">
    <property type="entry name" value="FAD/NAD(P)-binding domain"/>
    <property type="match status" value="1"/>
</dbReference>
<dbReference type="PIRSF" id="PIRSF000350">
    <property type="entry name" value="Mercury_reductase_MerA"/>
    <property type="match status" value="1"/>
</dbReference>
<organism evidence="9 10">
    <name type="scientific">Dermacoccus abyssi</name>
    <dbReference type="NCBI Taxonomy" id="322596"/>
    <lineage>
        <taxon>Bacteria</taxon>
        <taxon>Bacillati</taxon>
        <taxon>Actinomycetota</taxon>
        <taxon>Actinomycetes</taxon>
        <taxon>Micrococcales</taxon>
        <taxon>Dermacoccaceae</taxon>
        <taxon>Dermacoccus</taxon>
    </lineage>
</organism>
<evidence type="ECO:0000259" key="8">
    <source>
        <dbReference type="Pfam" id="PF07992"/>
    </source>
</evidence>
<dbReference type="PRINTS" id="PR00411">
    <property type="entry name" value="PNDRDTASEI"/>
</dbReference>
<proteinExistence type="inferred from homology"/>
<feature type="binding site" evidence="5">
    <location>
        <position position="277"/>
    </location>
    <ligand>
        <name>NAD(+)</name>
        <dbReference type="ChEBI" id="CHEBI:57540"/>
    </ligand>
</feature>
<dbReference type="SUPFAM" id="SSF55424">
    <property type="entry name" value="FAD/NAD-linked reductases, dimerisation (C-terminal) domain"/>
    <property type="match status" value="1"/>
</dbReference>
<feature type="binding site" evidence="5">
    <location>
        <begin position="144"/>
        <end position="146"/>
    </location>
    <ligand>
        <name>FAD</name>
        <dbReference type="ChEBI" id="CHEBI:57692"/>
    </ligand>
</feature>
<dbReference type="AlphaFoldDB" id="A0A417Z456"/>
<dbReference type="Gene3D" id="3.30.390.30">
    <property type="match status" value="1"/>
</dbReference>
<dbReference type="Pfam" id="PF07992">
    <property type="entry name" value="Pyr_redox_2"/>
    <property type="match status" value="1"/>
</dbReference>
<dbReference type="PANTHER" id="PTHR22912">
    <property type="entry name" value="DISULFIDE OXIDOREDUCTASE"/>
    <property type="match status" value="1"/>
</dbReference>
<feature type="binding site" evidence="5">
    <location>
        <position position="115"/>
    </location>
    <ligand>
        <name>FAD</name>
        <dbReference type="ChEBI" id="CHEBI:57692"/>
    </ligand>
</feature>
<dbReference type="GO" id="GO:0050660">
    <property type="term" value="F:flavin adenine dinucleotide binding"/>
    <property type="evidence" value="ECO:0007669"/>
    <property type="project" value="TreeGrafter"/>
</dbReference>
<feature type="domain" description="Pyridine nucleotide-disulphide oxidoreductase dimerisation" evidence="7">
    <location>
        <begin position="347"/>
        <end position="455"/>
    </location>
</feature>
<dbReference type="EMBL" id="QWLM01000009">
    <property type="protein sequence ID" value="RHW45533.1"/>
    <property type="molecule type" value="Genomic_DNA"/>
</dbReference>
<feature type="binding site" evidence="5">
    <location>
        <position position="55"/>
    </location>
    <ligand>
        <name>FAD</name>
        <dbReference type="ChEBI" id="CHEBI:57692"/>
    </ligand>
</feature>
<dbReference type="InterPro" id="IPR036188">
    <property type="entry name" value="FAD/NAD-bd_sf"/>
</dbReference>
<feature type="binding site" evidence="5">
    <location>
        <begin position="179"/>
        <end position="186"/>
    </location>
    <ligand>
        <name>NAD(+)</name>
        <dbReference type="ChEBI" id="CHEBI:57540"/>
    </ligand>
</feature>
<evidence type="ECO:0000256" key="6">
    <source>
        <dbReference type="PIRSR" id="PIRSR000350-4"/>
    </source>
</evidence>
<comment type="similarity">
    <text evidence="1">Belongs to the class-I pyridine nucleotide-disulfide oxidoreductase family.</text>
</comment>
<dbReference type="GO" id="GO:0004148">
    <property type="term" value="F:dihydrolipoyl dehydrogenase (NADH) activity"/>
    <property type="evidence" value="ECO:0007669"/>
    <property type="project" value="TreeGrafter"/>
</dbReference>
<evidence type="ECO:0000259" key="7">
    <source>
        <dbReference type="Pfam" id="PF02852"/>
    </source>
</evidence>
<evidence type="ECO:0000313" key="9">
    <source>
        <dbReference type="EMBL" id="RHW45533.1"/>
    </source>
</evidence>
<keyword evidence="5" id="KW-0547">Nucleotide-binding</keyword>
<evidence type="ECO:0000256" key="2">
    <source>
        <dbReference type="ARBA" id="ARBA00022630"/>
    </source>
</evidence>
<keyword evidence="2" id="KW-0285">Flavoprotein</keyword>
<accession>A0A417Z456</accession>
<feature type="disulfide bond" description="Redox-active" evidence="6">
    <location>
        <begin position="46"/>
        <end position="51"/>
    </location>
</feature>
<evidence type="ECO:0000256" key="4">
    <source>
        <dbReference type="ARBA" id="ARBA00023027"/>
    </source>
</evidence>
<keyword evidence="3 5" id="KW-0274">FAD</keyword>
<dbReference type="Gene3D" id="3.50.50.60">
    <property type="entry name" value="FAD/NAD(P)-binding domain"/>
    <property type="match status" value="2"/>
</dbReference>
<dbReference type="RefSeq" id="WP_118913587.1">
    <property type="nucleotide sequence ID" value="NZ_CBCRVH010000010.1"/>
</dbReference>
<reference evidence="9 10" key="1">
    <citation type="submission" date="2018-08" db="EMBL/GenBank/DDBJ databases">
        <title>Whole genome sequence analysis of Dermacoccus abyssi bacteria isolated from Deep Mariana trench Micromonospora spp reveals genes involved in the environmental adaptation and production of secondary metabolites.</title>
        <authorList>
            <person name="Abdel-Mageed W.M."/>
            <person name="Lehri B."/>
            <person name="Nouioui I."/>
            <person name="Goodfellow I."/>
            <person name="Jaspars M."/>
            <person name="Karlyshev A."/>
        </authorList>
    </citation>
    <scope>NUCLEOTIDE SEQUENCE [LARGE SCALE GENOMIC DNA]</scope>
    <source>
        <strain evidence="9 10">MT1.1</strain>
    </source>
</reference>
<evidence type="ECO:0000256" key="5">
    <source>
        <dbReference type="PIRSR" id="PIRSR000350-3"/>
    </source>
</evidence>
<feature type="binding site" evidence="5">
    <location>
        <position position="311"/>
    </location>
    <ligand>
        <name>FAD</name>
        <dbReference type="ChEBI" id="CHEBI:57692"/>
    </ligand>
</feature>
<dbReference type="InterPro" id="IPR016156">
    <property type="entry name" value="FAD/NAD-linked_Rdtase_dimer_sf"/>
</dbReference>
<protein>
    <submittedName>
        <fullName evidence="9">NAD(P)/FAD-dependent oxidoreductase</fullName>
    </submittedName>
</protein>
<name>A0A417Z456_9MICO</name>
<dbReference type="GO" id="GO:0006103">
    <property type="term" value="P:2-oxoglutarate metabolic process"/>
    <property type="evidence" value="ECO:0007669"/>
    <property type="project" value="TreeGrafter"/>
</dbReference>
<dbReference type="InterPro" id="IPR001100">
    <property type="entry name" value="Pyr_nuc-diS_OxRdtase"/>
</dbReference>
<evidence type="ECO:0000313" key="10">
    <source>
        <dbReference type="Proteomes" id="UP000285376"/>
    </source>
</evidence>
<dbReference type="InterPro" id="IPR050151">
    <property type="entry name" value="Class-I_Pyr_Nuc-Dis_Oxidored"/>
</dbReference>
<dbReference type="InterPro" id="IPR004099">
    <property type="entry name" value="Pyr_nucl-diS_OxRdtase_dimer"/>
</dbReference>
<dbReference type="PRINTS" id="PR00368">
    <property type="entry name" value="FADPNR"/>
</dbReference>
<comment type="cofactor">
    <cofactor evidence="5">
        <name>FAD</name>
        <dbReference type="ChEBI" id="CHEBI:57692"/>
    </cofactor>
    <text evidence="5">Binds 1 FAD per subunit.</text>
</comment>
<gene>
    <name evidence="9" type="ORF">D1832_09115</name>
</gene>
<dbReference type="Pfam" id="PF02852">
    <property type="entry name" value="Pyr_redox_dim"/>
    <property type="match status" value="1"/>
</dbReference>
<dbReference type="PANTHER" id="PTHR22912:SF151">
    <property type="entry name" value="DIHYDROLIPOYL DEHYDROGENASE, MITOCHONDRIAL"/>
    <property type="match status" value="1"/>
</dbReference>
<feature type="domain" description="FAD/NAD(P)-binding" evidence="8">
    <location>
        <begin position="10"/>
        <end position="294"/>
    </location>
</feature>
<sequence>MTDTDELNADVVVIGGGPVGENVAQYAVEGGLSAALVEGELLGGECSYYACMPSKALLRPIDVAHTTAHLPGVEDAAVQPKELLARRDTWVSHYDDSGQVKWADGADIALVRGHGRIVGEKRVEVSGPDGTRTVTADRAVVLATGSVPVVPPVFDGVSPWGSRDATGVVEVPERLLVVGGGVIAVEAATWMAALGSQVRMLVRGPALLEKNEPFAGDIVRSALEKAGIAVVLGADVTSAVREHADDTGLGRIHGGEVTVTTSASGTFTADEVLVATGRRPNLADVGLDALGLSADDVRSGTLPEWLHAVGDAGPGAPLTHMGKYEARVLGSKLAGADEAPAPANVPVPQVVFTDPQVASVGQSEAEARSALGDDAVVTSEVGFGTAAGTSLLRDDADGRAKIVVDRRRGVVMGATFVGPDAAELLHAATIAIVGEVPVSVLRHAVPSYPTASELWLRMLEQLPRDLR</sequence>